<evidence type="ECO:0000256" key="3">
    <source>
        <dbReference type="ARBA" id="ARBA00012973"/>
    </source>
</evidence>
<reference evidence="14 15" key="1">
    <citation type="journal article" date="2013" name="Int. J. Syst. Evol. Microbiol.">
        <title>Marinicauda pacifica gen. nov., sp. nov., a prosthecate alphaproteobacterium of the family Hyphomonadaceae isolated from deep seawater.</title>
        <authorList>
            <person name="Zhang X.Y."/>
            <person name="Li G.W."/>
            <person name="Wang C.S."/>
            <person name="Zhang Y.J."/>
            <person name="Xu X.W."/>
            <person name="Li H."/>
            <person name="Liu A."/>
            <person name="Liu C."/>
            <person name="Xie B.B."/>
            <person name="Qin Q.L."/>
            <person name="Xu Z."/>
            <person name="Chen X.L."/>
            <person name="Zhou B.C."/>
            <person name="Zhang Y.Z."/>
        </authorList>
    </citation>
    <scope>NUCLEOTIDE SEQUENCE [LARGE SCALE GENOMIC DNA]</scope>
    <source>
        <strain evidence="14 15">P-1 km-3</strain>
    </source>
</reference>
<dbReference type="Pfam" id="PF22617">
    <property type="entry name" value="HCS_D2"/>
    <property type="match status" value="1"/>
</dbReference>
<dbReference type="PANTHER" id="PTHR10277:SF9">
    <property type="entry name" value="2-ISOPROPYLMALATE SYNTHASE 1, CHLOROPLASTIC-RELATED"/>
    <property type="match status" value="1"/>
</dbReference>
<dbReference type="PROSITE" id="PS00816">
    <property type="entry name" value="AIPM_HOMOCIT_SYNTH_2"/>
    <property type="match status" value="1"/>
</dbReference>
<dbReference type="GO" id="GO:0009098">
    <property type="term" value="P:L-leucine biosynthetic process"/>
    <property type="evidence" value="ECO:0007669"/>
    <property type="project" value="UniProtKB-UniRule"/>
</dbReference>
<evidence type="ECO:0000256" key="1">
    <source>
        <dbReference type="ARBA" id="ARBA00004689"/>
    </source>
</evidence>
<dbReference type="Pfam" id="PF08502">
    <property type="entry name" value="LeuA_dimer"/>
    <property type="match status" value="1"/>
</dbReference>
<dbReference type="SMART" id="SM00917">
    <property type="entry name" value="LeuA_dimer"/>
    <property type="match status" value="1"/>
</dbReference>
<dbReference type="PANTHER" id="PTHR10277">
    <property type="entry name" value="HOMOCITRATE SYNTHASE-RELATED"/>
    <property type="match status" value="1"/>
</dbReference>
<dbReference type="PROSITE" id="PS50991">
    <property type="entry name" value="PYR_CT"/>
    <property type="match status" value="1"/>
</dbReference>
<dbReference type="FunFam" id="3.20.20.70:FF:000010">
    <property type="entry name" value="2-isopropylmalate synthase"/>
    <property type="match status" value="1"/>
</dbReference>
<keyword evidence="14" id="KW-0012">Acyltransferase</keyword>
<dbReference type="NCBIfam" id="NF002086">
    <property type="entry name" value="PRK00915.1-3"/>
    <property type="match status" value="1"/>
</dbReference>
<sequence length="525" mass="55723">MTQTVKIFDTTLRDGEQAPGFSMTEAGKLKMAHALAALKVDVIEAGFAAASPGDSQAIYRIASEVEGPTICSLARAAKGDIEASAKALKPAKNRRIHVFLGTSPLHREHKLNMTPAEILERIGSMVAYAREFADDVEFSAEDAIRTEPGFLIETLSTAAQAGATTLNVPDTVGYATPDEIYQLFRQLSQKVSRPAGVIFSAHCHDDLGMAVANSLAAVRGGARQIECAVNGIGERAGNCALEDAVMALRTRRDAFGIATGIDTTKIMAASRTLSQVTNTHTPRNKAIVGANAFAHESGIHQHGVLRNRETYEIMRPEDVGLASNQIVLGKHSGKHALKARAAELGYTLDGPALEAAFVRFKAIADEVGLVDSARLTALLSEEAPGTHDPDWRLSKLEIRTPLAANAHPVARVELEHVTRGRISDLAAAPGALDATYQAVSQIMDAPARVADIDMQYIAAEAEEAGADGQGADVLVELKAEAFGEIFTGRARARDIIPACVSAYVDALNNALAVQRRRAARATAAA</sequence>
<dbReference type="GO" id="GO:0003852">
    <property type="term" value="F:2-isopropylmalate synthase activity"/>
    <property type="evidence" value="ECO:0007669"/>
    <property type="project" value="UniProtKB-UniRule"/>
</dbReference>
<dbReference type="AlphaFoldDB" id="A0A4S2HAQ6"/>
<evidence type="ECO:0000256" key="5">
    <source>
        <dbReference type="ARBA" id="ARBA00022430"/>
    </source>
</evidence>
<dbReference type="InterPro" id="IPR050073">
    <property type="entry name" value="2-IPM_HCS-like"/>
</dbReference>
<comment type="similarity">
    <text evidence="2">Belongs to the alpha-IPM synthase/homocitrate synthase family. LeuA type 1 subfamily.</text>
</comment>
<dbReference type="Pfam" id="PF00682">
    <property type="entry name" value="HMGL-like"/>
    <property type="match status" value="1"/>
</dbReference>
<dbReference type="InterPro" id="IPR036230">
    <property type="entry name" value="LeuA_allosteric_dom_sf"/>
</dbReference>
<keyword evidence="8" id="KW-0479">Metal-binding</keyword>
<dbReference type="Gene3D" id="3.30.160.270">
    <property type="match status" value="1"/>
</dbReference>
<dbReference type="InterPro" id="IPR054691">
    <property type="entry name" value="LeuA/HCS_post-cat"/>
</dbReference>
<accession>A0A4S2HAQ6</accession>
<dbReference type="SUPFAM" id="SSF51569">
    <property type="entry name" value="Aldolase"/>
    <property type="match status" value="1"/>
</dbReference>
<evidence type="ECO:0000259" key="13">
    <source>
        <dbReference type="PROSITE" id="PS50991"/>
    </source>
</evidence>
<keyword evidence="15" id="KW-1185">Reference proteome</keyword>
<evidence type="ECO:0000256" key="8">
    <source>
        <dbReference type="ARBA" id="ARBA00022723"/>
    </source>
</evidence>
<dbReference type="InterPro" id="IPR013785">
    <property type="entry name" value="Aldolase_TIM"/>
</dbReference>
<dbReference type="CDD" id="cd07940">
    <property type="entry name" value="DRE_TIM_IPMS"/>
    <property type="match status" value="1"/>
</dbReference>
<dbReference type="GO" id="GO:0046872">
    <property type="term" value="F:metal ion binding"/>
    <property type="evidence" value="ECO:0007669"/>
    <property type="project" value="UniProtKB-KW"/>
</dbReference>
<comment type="caution">
    <text evidence="14">The sequence shown here is derived from an EMBL/GenBank/DDBJ whole genome shotgun (WGS) entry which is preliminary data.</text>
</comment>
<dbReference type="FunFam" id="1.10.238.260:FF:000001">
    <property type="entry name" value="2-isopropylmalate synthase"/>
    <property type="match status" value="1"/>
</dbReference>
<evidence type="ECO:0000256" key="4">
    <source>
        <dbReference type="ARBA" id="ARBA00018198"/>
    </source>
</evidence>
<protein>
    <recommendedName>
        <fullName evidence="4 11">2-isopropylmalate synthase</fullName>
        <ecNumber evidence="3 11">2.3.3.13</ecNumber>
    </recommendedName>
</protein>
<evidence type="ECO:0000256" key="9">
    <source>
        <dbReference type="ARBA" id="ARBA00023211"/>
    </source>
</evidence>
<dbReference type="NCBIfam" id="TIGR00973">
    <property type="entry name" value="leuA_bact"/>
    <property type="match status" value="1"/>
</dbReference>
<evidence type="ECO:0000256" key="2">
    <source>
        <dbReference type="ARBA" id="ARBA00009396"/>
    </source>
</evidence>
<name>A0A4S2HAQ6_9PROT</name>
<dbReference type="RefSeq" id="WP_135944608.1">
    <property type="nucleotide sequence ID" value="NZ_BMEI01000002.1"/>
</dbReference>
<dbReference type="Gene3D" id="3.20.20.70">
    <property type="entry name" value="Aldolase class I"/>
    <property type="match status" value="1"/>
</dbReference>
<dbReference type="InterPro" id="IPR013709">
    <property type="entry name" value="2-isopropylmalate_synth_dimer"/>
</dbReference>
<gene>
    <name evidence="14" type="ORF">E5162_07820</name>
</gene>
<dbReference type="InterPro" id="IPR002034">
    <property type="entry name" value="AIPM/Hcit_synth_CS"/>
</dbReference>
<dbReference type="EMBL" id="SRXV01000002">
    <property type="protein sequence ID" value="TGY92966.1"/>
    <property type="molecule type" value="Genomic_DNA"/>
</dbReference>
<keyword evidence="9" id="KW-0464">Manganese</keyword>
<dbReference type="Proteomes" id="UP000305451">
    <property type="component" value="Unassembled WGS sequence"/>
</dbReference>
<dbReference type="EC" id="2.3.3.13" evidence="3 11"/>
<dbReference type="Gene3D" id="1.10.238.260">
    <property type="match status" value="1"/>
</dbReference>
<keyword evidence="5" id="KW-0432">Leucine biosynthesis</keyword>
<evidence type="ECO:0000313" key="14">
    <source>
        <dbReference type="EMBL" id="TGY92966.1"/>
    </source>
</evidence>
<evidence type="ECO:0000256" key="6">
    <source>
        <dbReference type="ARBA" id="ARBA00022605"/>
    </source>
</evidence>
<evidence type="ECO:0000256" key="7">
    <source>
        <dbReference type="ARBA" id="ARBA00022679"/>
    </source>
</evidence>
<dbReference type="OrthoDB" id="9803573at2"/>
<evidence type="ECO:0000256" key="11">
    <source>
        <dbReference type="NCBIfam" id="TIGR00973"/>
    </source>
</evidence>
<evidence type="ECO:0000313" key="15">
    <source>
        <dbReference type="Proteomes" id="UP000305451"/>
    </source>
</evidence>
<dbReference type="InterPro" id="IPR005671">
    <property type="entry name" value="LeuA_bact_synth"/>
</dbReference>
<keyword evidence="6" id="KW-0028">Amino-acid biosynthesis</keyword>
<comment type="pathway">
    <text evidence="1">Amino-acid biosynthesis; L-leucine biosynthesis; L-leucine from 3-methyl-2-oxobutanoate: step 1/4.</text>
</comment>
<evidence type="ECO:0000256" key="10">
    <source>
        <dbReference type="ARBA" id="ARBA00023304"/>
    </source>
</evidence>
<keyword evidence="7 12" id="KW-0808">Transferase</keyword>
<feature type="domain" description="Pyruvate carboxyltransferase" evidence="13">
    <location>
        <begin position="5"/>
        <end position="267"/>
    </location>
</feature>
<dbReference type="InterPro" id="IPR000891">
    <property type="entry name" value="PYR_CT"/>
</dbReference>
<organism evidence="14 15">
    <name type="scientific">Marinicauda pacifica</name>
    <dbReference type="NCBI Taxonomy" id="1133559"/>
    <lineage>
        <taxon>Bacteria</taxon>
        <taxon>Pseudomonadati</taxon>
        <taxon>Pseudomonadota</taxon>
        <taxon>Alphaproteobacteria</taxon>
        <taxon>Maricaulales</taxon>
        <taxon>Maricaulaceae</taxon>
        <taxon>Marinicauda</taxon>
    </lineage>
</organism>
<dbReference type="PROSITE" id="PS00815">
    <property type="entry name" value="AIPM_HOMOCIT_SYNTH_1"/>
    <property type="match status" value="1"/>
</dbReference>
<keyword evidence="10" id="KW-0100">Branched-chain amino acid biosynthesis</keyword>
<proteinExistence type="inferred from homology"/>
<evidence type="ECO:0000256" key="12">
    <source>
        <dbReference type="RuleBase" id="RU003523"/>
    </source>
</evidence>
<dbReference type="UniPathway" id="UPA00048">
    <property type="reaction ID" value="UER00070"/>
</dbReference>